<feature type="repeat" description="TPR" evidence="1">
    <location>
        <begin position="527"/>
        <end position="560"/>
    </location>
</feature>
<feature type="coiled-coil region" evidence="2">
    <location>
        <begin position="671"/>
        <end position="719"/>
    </location>
</feature>
<evidence type="ECO:0000256" key="3">
    <source>
        <dbReference type="SAM" id="Phobius"/>
    </source>
</evidence>
<dbReference type="SUPFAM" id="SSF48452">
    <property type="entry name" value="TPR-like"/>
    <property type="match status" value="2"/>
</dbReference>
<dbReference type="InterPro" id="IPR011990">
    <property type="entry name" value="TPR-like_helical_dom_sf"/>
</dbReference>
<dbReference type="InterPro" id="IPR019734">
    <property type="entry name" value="TPR_rpt"/>
</dbReference>
<dbReference type="Gene3D" id="1.25.40.10">
    <property type="entry name" value="Tetratricopeptide repeat domain"/>
    <property type="match status" value="3"/>
</dbReference>
<keyword evidence="3" id="KW-0812">Transmembrane</keyword>
<reference evidence="4 5" key="1">
    <citation type="submission" date="2020-08" db="EMBL/GenBank/DDBJ databases">
        <title>Genomic Encyclopedia of Type Strains, Phase IV (KMG-IV): sequencing the most valuable type-strain genomes for metagenomic binning, comparative biology and taxonomic classification.</title>
        <authorList>
            <person name="Goeker M."/>
        </authorList>
    </citation>
    <scope>NUCLEOTIDE SEQUENCE [LARGE SCALE GENOMIC DNA]</scope>
    <source>
        <strain evidence="4 5">DSM 103725</strain>
    </source>
</reference>
<evidence type="ECO:0000256" key="1">
    <source>
        <dbReference type="PROSITE-ProRule" id="PRU00339"/>
    </source>
</evidence>
<sequence length="827" mass="94700">MPDLTPPASTKTTSWTAVWQLPVLLVGMVLLGVGLYLAKPRYTPPDFHGMLDTVDQYLEADNPEEARIRMDTLVEEGIETQNDLTRGRYYQYLGDHDWLVYSDLYPVPVDTPESAVQLRKVVEAYETAEGFGRTLDGLSMQRWAETLVLRGQEDDALAIVDRMEAKDAAMRYSLIRRLIEKHRSDGDPEAFARMLDRFERTLRDESDKKEQLKQRQWVAQLRARHYLDVEDPQRAIDYINREMQRLRAAGADDAPDLLVLLGQAYQKIADFDNARRLYAVSQQMIQDGNPLNGRILVGLAQIELAVGGEGFEDRAHTLFGRAAKEHPMGEAYIDALIGRAHVEAMMGRVTDSVDHFRLAIAQMLDVTPAWDPRRKEVTEKIASHVDRSIDLEQYDDALDYISLLLPMYDGGKALPAESLFQFAEIHEKIGEARMTRAESMDPLTWAGPGDPPIKARRNAYQEAAHHYGQSAEYFKRHADTVTVIDDEAHGESLWSAGQNYDLAQRWPDAIDIYAEYVTTRPGDGEQLKARHHLAKAYMADRQYESAVGIFKDLIDENPQSNWAYSSLVPMARCYTAMGQSDAAVRVLLSIVDGHPGIRPESDTYREALVDLARTYYLQGQDDPVYFVSAIERLDTAVERYGNTHDGPVLRYMLGDSLRRSSRDLAEQAQNARSERQRLAFQAERNERLRNAEMYYDQVITELEARFAAARSDLENLYLRNAYFYKADCSYDRQDYTVAIDRYREAAQRWSDHPSSLVAQVQMVNAYCELQEFQQAYVANQNALWQLSQMEDEVFDSPDMPMTRQHWEDWLRWSSELKLLDKQSASAQ</sequence>
<keyword evidence="2" id="KW-0175">Coiled coil</keyword>
<evidence type="ECO:0000256" key="2">
    <source>
        <dbReference type="SAM" id="Coils"/>
    </source>
</evidence>
<protein>
    <submittedName>
        <fullName evidence="4">Tetratricopeptide (TPR) repeat protein</fullName>
    </submittedName>
</protein>
<gene>
    <name evidence="4" type="ORF">HNQ40_002534</name>
</gene>
<keyword evidence="1" id="KW-0802">TPR repeat</keyword>
<name>A0A7X0LM75_9BACT</name>
<keyword evidence="3" id="KW-1133">Transmembrane helix</keyword>
<feature type="transmembrane region" description="Helical" evidence="3">
    <location>
        <begin position="17"/>
        <end position="38"/>
    </location>
</feature>
<evidence type="ECO:0000313" key="5">
    <source>
        <dbReference type="Proteomes" id="UP000541810"/>
    </source>
</evidence>
<dbReference type="Pfam" id="PF13174">
    <property type="entry name" value="TPR_6"/>
    <property type="match status" value="1"/>
</dbReference>
<keyword evidence="5" id="KW-1185">Reference proteome</keyword>
<proteinExistence type="predicted"/>
<keyword evidence="3" id="KW-0472">Membrane</keyword>
<organism evidence="4 5">
    <name type="scientific">Algisphaera agarilytica</name>
    <dbReference type="NCBI Taxonomy" id="1385975"/>
    <lineage>
        <taxon>Bacteria</taxon>
        <taxon>Pseudomonadati</taxon>
        <taxon>Planctomycetota</taxon>
        <taxon>Phycisphaerae</taxon>
        <taxon>Phycisphaerales</taxon>
        <taxon>Phycisphaeraceae</taxon>
        <taxon>Algisphaera</taxon>
    </lineage>
</organism>
<evidence type="ECO:0000313" key="4">
    <source>
        <dbReference type="EMBL" id="MBB6430728.1"/>
    </source>
</evidence>
<accession>A0A7X0LM75</accession>
<dbReference type="RefSeq" id="WP_184678224.1">
    <property type="nucleotide sequence ID" value="NZ_JACHGY010000001.1"/>
</dbReference>
<dbReference type="AlphaFoldDB" id="A0A7X0LM75"/>
<dbReference type="EMBL" id="JACHGY010000001">
    <property type="protein sequence ID" value="MBB6430728.1"/>
    <property type="molecule type" value="Genomic_DNA"/>
</dbReference>
<dbReference type="PROSITE" id="PS50005">
    <property type="entry name" value="TPR"/>
    <property type="match status" value="1"/>
</dbReference>
<comment type="caution">
    <text evidence="4">The sequence shown here is derived from an EMBL/GenBank/DDBJ whole genome shotgun (WGS) entry which is preliminary data.</text>
</comment>
<dbReference type="Proteomes" id="UP000541810">
    <property type="component" value="Unassembled WGS sequence"/>
</dbReference>
<dbReference type="SMART" id="SM00028">
    <property type="entry name" value="TPR"/>
    <property type="match status" value="4"/>
</dbReference>